<organism evidence="1 2">
    <name type="scientific">Purpureocillium lilacinum</name>
    <name type="common">Paecilomyces lilacinus</name>
    <dbReference type="NCBI Taxonomy" id="33203"/>
    <lineage>
        <taxon>Eukaryota</taxon>
        <taxon>Fungi</taxon>
        <taxon>Dikarya</taxon>
        <taxon>Ascomycota</taxon>
        <taxon>Pezizomycotina</taxon>
        <taxon>Sordariomycetes</taxon>
        <taxon>Hypocreomycetidae</taxon>
        <taxon>Hypocreales</taxon>
        <taxon>Ophiocordycipitaceae</taxon>
        <taxon>Purpureocillium</taxon>
    </lineage>
</organism>
<sequence>MTRFVCLNVPQCLACVKVLQSHRQGKIIFSSQGTIHFQGFCITHLRQPIAMEPHRKPIATGHSPSPGADMTEMIAKIRTELCEQWLPRRVEKWGPLRAEENAPPSWTASITAKIGTTVHYITCPGHVGSEACGGFWSRRSRSAASKGLHCVYGGWVFFNGNTITDVQPIPSCGAAEVVKRKLPDLRRLWAEHVLSTTAIQPEVGHVDSTGILDPNMLDQVREMVNKATAHRDGEGVTDGRDPDMARAKHLGKGSGGWTGVTENGTVLKRDSGARKIGNYNDRYDSEPGGVWRRGDLEVWFGWSGWSCFVSRDSRWRPAYHLELLLANMSTAIDYGTTRAAYRDWQASWMQAAEWLWLNVPLDVTQRCVEVMNGDAAELIKTELQRVRNLKPKKYVPDQADTPARMDRLLRDRAGGFIAYHTVGDELHMARGIVAAWAMCALNDILDYERDILCGETNNLVRSLTSDQQVVDAAACILDVLQWAMDSSDYDLADSIVGTNAFYLVFWRYNVPRLARYDAINIQHAEPNTPPELEQISKIVRPGMVRSSNELSSYGMLYSKVKAKVRQLYWGCSCSSTQCEGHDAWRLLARLMDDGADDDIEEALLLALVALNNGANDGDLGCECGMDLLLYEGFVRFFDPETGIVARMHYRTGILDLGNTVTE</sequence>
<evidence type="ECO:0000313" key="2">
    <source>
        <dbReference type="Proteomes" id="UP000078340"/>
    </source>
</evidence>
<protein>
    <submittedName>
        <fullName evidence="1">Uncharacterized protein</fullName>
    </submittedName>
</protein>
<proteinExistence type="predicted"/>
<dbReference type="Proteomes" id="UP000078340">
    <property type="component" value="Unassembled WGS sequence"/>
</dbReference>
<gene>
    <name evidence="1" type="ORF">VFPFJ_04717</name>
</gene>
<comment type="caution">
    <text evidence="1">The sequence shown here is derived from an EMBL/GenBank/DDBJ whole genome shotgun (WGS) entry which is preliminary data.</text>
</comment>
<dbReference type="AlphaFoldDB" id="A0A179HLL0"/>
<dbReference type="EMBL" id="LSBI01000004">
    <property type="protein sequence ID" value="OAQ90558.1"/>
    <property type="molecule type" value="Genomic_DNA"/>
</dbReference>
<name>A0A179HLL0_PURLI</name>
<accession>A0A179HLL0</accession>
<evidence type="ECO:0000313" key="1">
    <source>
        <dbReference type="EMBL" id="OAQ90558.1"/>
    </source>
</evidence>
<reference evidence="1 2" key="1">
    <citation type="submission" date="2016-02" db="EMBL/GenBank/DDBJ databases">
        <title>Biosynthesis of antibiotic leucinostatins and their inhibition on Phytophthora in bio-control Purpureocillium lilacinum.</title>
        <authorList>
            <person name="Wang G."/>
            <person name="Liu Z."/>
            <person name="Lin R."/>
            <person name="Li E."/>
            <person name="Mao Z."/>
            <person name="Ling J."/>
            <person name="Yin W."/>
            <person name="Xie B."/>
        </authorList>
    </citation>
    <scope>NUCLEOTIDE SEQUENCE [LARGE SCALE GENOMIC DNA]</scope>
    <source>
        <strain evidence="1">PLFJ-1</strain>
    </source>
</reference>